<proteinExistence type="predicted"/>
<gene>
    <name evidence="1" type="ORF">HPB50_000869</name>
</gene>
<accession>A0ACB7S749</accession>
<dbReference type="EMBL" id="CM023485">
    <property type="protein sequence ID" value="KAH6929493.1"/>
    <property type="molecule type" value="Genomic_DNA"/>
</dbReference>
<evidence type="ECO:0000313" key="1">
    <source>
        <dbReference type="EMBL" id="KAH6929493.1"/>
    </source>
</evidence>
<comment type="caution">
    <text evidence="1">The sequence shown here is derived from an EMBL/GenBank/DDBJ whole genome shotgun (WGS) entry which is preliminary data.</text>
</comment>
<dbReference type="Proteomes" id="UP000821845">
    <property type="component" value="Chromosome 5"/>
</dbReference>
<sequence>MAVVRRQRTQAPPFPTPPSPRHPFPLLRGGKAFLEDRCALSYSRVLPERTQAIVYGVFIYFVSFPTFLPCGPTPKVTAPKAESSSAPLLLVAWTSTGVPHSLCSSGASYRSAHRCSRTSSTFWTDRRHRLHFVAAVQLVTSAHVRLARDFRLLLLCGPPLDQPHVLCKGARHYGWVLLNVTLRHAASVTCKGGVAREHHQQRRCLWSSPRPAVPSSLRLNHAIQCAEKLTGHNTSRFSEKLMNMGELHTFLGTVAKMMGSQHPIVDSVKQLLFQQSTNIQTRGLLVSLFIKACGVAECHADPLDVVLRRQQLVVNATEEFHAAQTIHASALNVAAAERDRLDPLVLDDVQTGNKMTVLAGDYFFAKAFQTTTDIGIPVVRRPCAEST</sequence>
<protein>
    <submittedName>
        <fullName evidence="1">Uncharacterized protein</fullName>
    </submittedName>
</protein>
<keyword evidence="2" id="KW-1185">Reference proteome</keyword>
<evidence type="ECO:0000313" key="2">
    <source>
        <dbReference type="Proteomes" id="UP000821845"/>
    </source>
</evidence>
<reference evidence="1" key="1">
    <citation type="submission" date="2020-05" db="EMBL/GenBank/DDBJ databases">
        <title>Large-scale comparative analyses of tick genomes elucidate their genetic diversity and vector capacities.</title>
        <authorList>
            <person name="Jia N."/>
            <person name="Wang J."/>
            <person name="Shi W."/>
            <person name="Du L."/>
            <person name="Sun Y."/>
            <person name="Zhan W."/>
            <person name="Jiang J."/>
            <person name="Wang Q."/>
            <person name="Zhang B."/>
            <person name="Ji P."/>
            <person name="Sakyi L.B."/>
            <person name="Cui X."/>
            <person name="Yuan T."/>
            <person name="Jiang B."/>
            <person name="Yang W."/>
            <person name="Lam T.T.-Y."/>
            <person name="Chang Q."/>
            <person name="Ding S."/>
            <person name="Wang X."/>
            <person name="Zhu J."/>
            <person name="Ruan X."/>
            <person name="Zhao L."/>
            <person name="Wei J."/>
            <person name="Que T."/>
            <person name="Du C."/>
            <person name="Cheng J."/>
            <person name="Dai P."/>
            <person name="Han X."/>
            <person name="Huang E."/>
            <person name="Gao Y."/>
            <person name="Liu J."/>
            <person name="Shao H."/>
            <person name="Ye R."/>
            <person name="Li L."/>
            <person name="Wei W."/>
            <person name="Wang X."/>
            <person name="Wang C."/>
            <person name="Yang T."/>
            <person name="Huo Q."/>
            <person name="Li W."/>
            <person name="Guo W."/>
            <person name="Chen H."/>
            <person name="Zhou L."/>
            <person name="Ni X."/>
            <person name="Tian J."/>
            <person name="Zhou Y."/>
            <person name="Sheng Y."/>
            <person name="Liu T."/>
            <person name="Pan Y."/>
            <person name="Xia L."/>
            <person name="Li J."/>
            <person name="Zhao F."/>
            <person name="Cao W."/>
        </authorList>
    </citation>
    <scope>NUCLEOTIDE SEQUENCE</scope>
    <source>
        <strain evidence="1">Hyas-2018</strain>
    </source>
</reference>
<name>A0ACB7S749_HYAAI</name>
<organism evidence="1 2">
    <name type="scientific">Hyalomma asiaticum</name>
    <name type="common">Tick</name>
    <dbReference type="NCBI Taxonomy" id="266040"/>
    <lineage>
        <taxon>Eukaryota</taxon>
        <taxon>Metazoa</taxon>
        <taxon>Ecdysozoa</taxon>
        <taxon>Arthropoda</taxon>
        <taxon>Chelicerata</taxon>
        <taxon>Arachnida</taxon>
        <taxon>Acari</taxon>
        <taxon>Parasitiformes</taxon>
        <taxon>Ixodida</taxon>
        <taxon>Ixodoidea</taxon>
        <taxon>Ixodidae</taxon>
        <taxon>Hyalomminae</taxon>
        <taxon>Hyalomma</taxon>
    </lineage>
</organism>